<evidence type="ECO:0000313" key="10">
    <source>
        <dbReference type="EMBL" id="CAD7262021.1"/>
    </source>
</evidence>
<protein>
    <recommendedName>
        <fullName evidence="11">GCF C-terminal domain-containing protein</fullName>
    </recommendedName>
</protein>
<dbReference type="AlphaFoldDB" id="A0A7R9G059"/>
<evidence type="ECO:0000256" key="6">
    <source>
        <dbReference type="SAM" id="Coils"/>
    </source>
</evidence>
<evidence type="ECO:0000256" key="7">
    <source>
        <dbReference type="SAM" id="MobiDB-lite"/>
    </source>
</evidence>
<evidence type="ECO:0000256" key="5">
    <source>
        <dbReference type="ARBA" id="ARBA00023242"/>
    </source>
</evidence>
<keyword evidence="4" id="KW-0411">Iron-sulfur</keyword>
<evidence type="ECO:0008006" key="11">
    <source>
        <dbReference type="Google" id="ProtNLM"/>
    </source>
</evidence>
<dbReference type="Gene3D" id="3.10.20.30">
    <property type="match status" value="1"/>
</dbReference>
<dbReference type="SUPFAM" id="SSF54292">
    <property type="entry name" value="2Fe-2S ferredoxin-like"/>
    <property type="match status" value="1"/>
</dbReference>
<feature type="region of interest" description="Disordered" evidence="7">
    <location>
        <begin position="738"/>
        <end position="784"/>
    </location>
</feature>
<dbReference type="InterPro" id="IPR012675">
    <property type="entry name" value="Beta-grasp_dom_sf"/>
</dbReference>
<evidence type="ECO:0000256" key="2">
    <source>
        <dbReference type="ARBA" id="ARBA00010801"/>
    </source>
</evidence>
<dbReference type="Pfam" id="PF07842">
    <property type="entry name" value="GCFC"/>
    <property type="match status" value="1"/>
</dbReference>
<evidence type="ECO:0000256" key="3">
    <source>
        <dbReference type="ARBA" id="ARBA00022714"/>
    </source>
</evidence>
<feature type="coiled-coil region" evidence="6">
    <location>
        <begin position="614"/>
        <end position="655"/>
    </location>
</feature>
<dbReference type="Pfam" id="PF00111">
    <property type="entry name" value="Fer2"/>
    <property type="match status" value="1"/>
</dbReference>
<sequence>MAGLVLTDIRQLCKVTRPNYVSLRRTICSANTCVLAAVTSDGQNLGGKGSFQRARGDNWSTLHSPPLTITAGGVEAYTWGITPPPHTHTPTPRVAQHKLSKKKTLPFTITPEPALREQQCSLYLAVPHSFPRLSYVRMRTTVKQHVAGTVKRTPPLPLSLDSNLPPVLSSQPSSLSLTMPANRSSPLLPVSYPQPLYAQLPVPILCSYLLPAIRLPVSILSKRLQMTLIKSNGDKIKGKFKEGDSILDVVVNNSIDLDGYGACEGTLTCSTCHVILKQEDYDKLPEKPTDEELDMLDLAYDLTETRIADNEDGDENDVKMEVEDEHNIKQVQENIASIKEKKSRKKQSILSFEEELNEADDGEIFQVKKSTQSKKLMKILDRERKKKKEVKVEDEKMDVVETEKRIIDEASDLVLVVKNTEMSANTILNGREAEMADYSSAEEDETKHKFTPQDHVKLLLESGLIPDAATIHAARKRRQLAREMGGNFIPVETSKKGDKSRLVREDDHDGSDEEERVNMEVNMDARTREERREAFMAAQNKAAGEDSDKGEEDDWESQQIRKGVTGAQLAAVSMPPMILMPQPETLHMIHEVPTLSMHCFGADDSKLSTPQSIVNKLKERLVSLKEVHRRHTQDRDRVADDLVTLSAEREDLESEGPALVQRFRFYQELRGYVTDLVECLDEKVAVIHALEQRMLALLKKRSDDLMERRRQDVRDQSEELSPLSSQYLYNRFNRLGATPSQRRNREEEESRIRRAAEREGRRTRRRRAREGKYTPTRHVEGMSSDDEMTELEAVAFRTQKDLIESDARLVFEDVVEEFCSVRSIVKRFESWRFTDSDAYKEAYVSLCLPKVLGPIIRLKLITWSPLQESVEFERHKWYDTLLLYGLKESETEELLRQDPDLWLVPTIVEKVILPKLTQLVEAQWDPLSTSQSLRLVGLTNRLIQEYPTMLPTSKYLEKFLNCVIAKMKSCVENDVFIPIYPKLHMWVEVGKGRRDCSSNGSRGGRVMESKGGGINVFFQHQFGSAVKLLRNLLSWQGLVSDRVLQDVALGSVLNRYLLAALRTCEPTDAANKCTMEELHEIKKFRVVSESSLFDTAAGALD</sequence>
<dbReference type="GO" id="GO:0000398">
    <property type="term" value="P:mRNA splicing, via spliceosome"/>
    <property type="evidence" value="ECO:0007669"/>
    <property type="project" value="InterPro"/>
</dbReference>
<dbReference type="PANTHER" id="PTHR12214:SF0">
    <property type="entry name" value="LD29489P"/>
    <property type="match status" value="1"/>
</dbReference>
<dbReference type="GO" id="GO:0003677">
    <property type="term" value="F:DNA binding"/>
    <property type="evidence" value="ECO:0007669"/>
    <property type="project" value="InterPro"/>
</dbReference>
<dbReference type="CDD" id="cd00207">
    <property type="entry name" value="fer2"/>
    <property type="match status" value="1"/>
</dbReference>
<dbReference type="InterPro" id="IPR001041">
    <property type="entry name" value="2Fe-2S_ferredoxin-type"/>
</dbReference>
<evidence type="ECO:0000259" key="9">
    <source>
        <dbReference type="Pfam" id="PF07842"/>
    </source>
</evidence>
<feature type="region of interest" description="Disordered" evidence="7">
    <location>
        <begin position="489"/>
        <end position="515"/>
    </location>
</feature>
<dbReference type="InterPro" id="IPR012890">
    <property type="entry name" value="GCFC2-like"/>
</dbReference>
<keyword evidence="3" id="KW-0408">Iron</keyword>
<dbReference type="EMBL" id="OC002557">
    <property type="protein sequence ID" value="CAD7262021.1"/>
    <property type="molecule type" value="Genomic_DNA"/>
</dbReference>
<comment type="similarity">
    <text evidence="2">Belongs to the GCF family.</text>
</comment>
<feature type="compositionally biased region" description="Basic and acidic residues" evidence="7">
    <location>
        <begin position="743"/>
        <end position="760"/>
    </location>
</feature>
<gene>
    <name evidence="10" type="ORF">TSIB3V08_LOCUS6140</name>
</gene>
<evidence type="ECO:0000256" key="1">
    <source>
        <dbReference type="ARBA" id="ARBA00004123"/>
    </source>
</evidence>
<feature type="domain" description="2Fe-2S ferredoxin-type" evidence="8">
    <location>
        <begin position="231"/>
        <end position="299"/>
    </location>
</feature>
<keyword evidence="5" id="KW-0539">Nucleus</keyword>
<name>A0A7R9G059_TIMSH</name>
<dbReference type="PROSITE" id="PS00814">
    <property type="entry name" value="ADX"/>
    <property type="match status" value="1"/>
</dbReference>
<reference evidence="10" key="1">
    <citation type="submission" date="2020-11" db="EMBL/GenBank/DDBJ databases">
        <authorList>
            <person name="Tran Van P."/>
        </authorList>
    </citation>
    <scope>NUCLEOTIDE SEQUENCE</scope>
</reference>
<evidence type="ECO:0000256" key="4">
    <source>
        <dbReference type="ARBA" id="ARBA00023014"/>
    </source>
</evidence>
<dbReference type="GO" id="GO:0051537">
    <property type="term" value="F:2 iron, 2 sulfur cluster binding"/>
    <property type="evidence" value="ECO:0007669"/>
    <property type="project" value="UniProtKB-KW"/>
</dbReference>
<dbReference type="GO" id="GO:0140647">
    <property type="term" value="P:P450-containing electron transport chain"/>
    <property type="evidence" value="ECO:0007669"/>
    <property type="project" value="InterPro"/>
</dbReference>
<keyword evidence="3" id="KW-0001">2Fe-2S</keyword>
<proteinExistence type="inferred from homology"/>
<dbReference type="PANTHER" id="PTHR12214">
    <property type="entry name" value="GC-RICH SEQUENCE DNA-BINDING FACTOR"/>
    <property type="match status" value="1"/>
</dbReference>
<dbReference type="InterPro" id="IPR018298">
    <property type="entry name" value="Adrenodoxin_Fe-S_BS"/>
</dbReference>
<keyword evidence="6" id="KW-0175">Coiled coil</keyword>
<evidence type="ECO:0000259" key="8">
    <source>
        <dbReference type="Pfam" id="PF00111"/>
    </source>
</evidence>
<feature type="compositionally biased region" description="Basic and acidic residues" evidence="7">
    <location>
        <begin position="493"/>
        <end position="507"/>
    </location>
</feature>
<organism evidence="10">
    <name type="scientific">Timema shepardi</name>
    <name type="common">Walking stick</name>
    <dbReference type="NCBI Taxonomy" id="629360"/>
    <lineage>
        <taxon>Eukaryota</taxon>
        <taxon>Metazoa</taxon>
        <taxon>Ecdysozoa</taxon>
        <taxon>Arthropoda</taxon>
        <taxon>Hexapoda</taxon>
        <taxon>Insecta</taxon>
        <taxon>Pterygota</taxon>
        <taxon>Neoptera</taxon>
        <taxon>Polyneoptera</taxon>
        <taxon>Phasmatodea</taxon>
        <taxon>Timematodea</taxon>
        <taxon>Timematoidea</taxon>
        <taxon>Timematidae</taxon>
        <taxon>Timema</taxon>
    </lineage>
</organism>
<dbReference type="InterPro" id="IPR022783">
    <property type="entry name" value="GCFC_dom"/>
</dbReference>
<dbReference type="GO" id="GO:0005634">
    <property type="term" value="C:nucleus"/>
    <property type="evidence" value="ECO:0007669"/>
    <property type="project" value="UniProtKB-SubCell"/>
</dbReference>
<keyword evidence="3" id="KW-0479">Metal-binding</keyword>
<comment type="subcellular location">
    <subcellularLocation>
        <location evidence="1">Nucleus</location>
    </subcellularLocation>
</comment>
<dbReference type="InterPro" id="IPR036010">
    <property type="entry name" value="2Fe-2S_ferredoxin-like_sf"/>
</dbReference>
<accession>A0A7R9G059</accession>
<feature type="domain" description="GCF C-terminal" evidence="9">
    <location>
        <begin position="822"/>
        <end position="1057"/>
    </location>
</feature>